<proteinExistence type="predicted"/>
<accession>A0AA35PTP2</accession>
<dbReference type="AlphaFoldDB" id="A0AA35PTP2"/>
<protein>
    <submittedName>
        <fullName evidence="1">Uncharacterized protein</fullName>
    </submittedName>
</protein>
<keyword evidence="2" id="KW-1185">Reference proteome</keyword>
<organism evidence="1 2">
    <name type="scientific">Clonostachys chloroleuca</name>
    <dbReference type="NCBI Taxonomy" id="1926264"/>
    <lineage>
        <taxon>Eukaryota</taxon>
        <taxon>Fungi</taxon>
        <taxon>Dikarya</taxon>
        <taxon>Ascomycota</taxon>
        <taxon>Pezizomycotina</taxon>
        <taxon>Sordariomycetes</taxon>
        <taxon>Hypocreomycetidae</taxon>
        <taxon>Hypocreales</taxon>
        <taxon>Bionectriaceae</taxon>
        <taxon>Clonostachys</taxon>
    </lineage>
</organism>
<name>A0AA35PTP2_9HYPO</name>
<dbReference type="EMBL" id="CABFNP030000456">
    <property type="protein sequence ID" value="CAI6019063.1"/>
    <property type="molecule type" value="Genomic_DNA"/>
</dbReference>
<comment type="caution">
    <text evidence="1">The sequence shown here is derived from an EMBL/GenBank/DDBJ whole genome shotgun (WGS) entry which is preliminary data.</text>
</comment>
<dbReference type="Proteomes" id="UP001160390">
    <property type="component" value="Unassembled WGS sequence"/>
</dbReference>
<evidence type="ECO:0000313" key="1">
    <source>
        <dbReference type="EMBL" id="CAI6019063.1"/>
    </source>
</evidence>
<evidence type="ECO:0000313" key="2">
    <source>
        <dbReference type="Proteomes" id="UP001160390"/>
    </source>
</evidence>
<reference evidence="1" key="1">
    <citation type="submission" date="2023-01" db="EMBL/GenBank/DDBJ databases">
        <authorList>
            <person name="Piombo E."/>
        </authorList>
    </citation>
    <scope>NUCLEOTIDE SEQUENCE</scope>
</reference>
<sequence>MSSHLDKQEMTIATGGFFLASSLGRVTAVTTVNVLLQPFFTRRLDAVVDVPNKAELTGELRKLVVGAFVGSLKTTYSKISRGIKN</sequence>
<gene>
    <name evidence="1" type="ORF">CCHLO57077_00015132</name>
</gene>